<dbReference type="Proteomes" id="UP001226091">
    <property type="component" value="Chromosome"/>
</dbReference>
<keyword evidence="2" id="KW-1185">Reference proteome</keyword>
<gene>
    <name evidence="1" type="ORF">QLQ22_09810</name>
</gene>
<accession>A0ACD4RGK7</accession>
<evidence type="ECO:0000313" key="2">
    <source>
        <dbReference type="Proteomes" id="UP001226091"/>
    </source>
</evidence>
<proteinExistence type="predicted"/>
<dbReference type="EMBL" id="CP126116">
    <property type="protein sequence ID" value="WHZ59598.1"/>
    <property type="molecule type" value="Genomic_DNA"/>
</dbReference>
<protein>
    <submittedName>
        <fullName evidence="1">Uncharacterized protein</fullName>
    </submittedName>
</protein>
<name>A0ACD4RGK7_9BACI</name>
<evidence type="ECO:0000313" key="1">
    <source>
        <dbReference type="EMBL" id="WHZ59598.1"/>
    </source>
</evidence>
<sequence length="104" mass="11808">MQEASGPLQVHESLKNQKRDTCSLDSSTTIKFLCDHLETPATIYTHSLDNAESLSDNENADFHLLGGRLDRTHRFFYEPEFRTAIESITFDKAFIGACAIVKHY</sequence>
<organism evidence="1 2">
    <name type="scientific">Metabacillus hrfriensis</name>
    <dbReference type="NCBI Taxonomy" id="3048891"/>
    <lineage>
        <taxon>Bacteria</taxon>
        <taxon>Bacillati</taxon>
        <taxon>Bacillota</taxon>
        <taxon>Bacilli</taxon>
        <taxon>Bacillales</taxon>
        <taxon>Bacillaceae</taxon>
        <taxon>Metabacillus</taxon>
    </lineage>
</organism>
<reference evidence="2" key="1">
    <citation type="journal article" date="2025" name="Aquaculture">
        <title>Assessment of the bioflocculant production and safety properties of Metabacillus hrfriensis sp. nov. based on phenotypic and whole-genome sequencing analysis.</title>
        <authorList>
            <person name="Zhang R."/>
            <person name="Zhao Z."/>
            <person name="Luo L."/>
            <person name="Wang S."/>
            <person name="Guo K."/>
            <person name="Xu W."/>
        </authorList>
    </citation>
    <scope>NUCLEOTIDE SEQUENCE [LARGE SCALE GENOMIC DNA]</scope>
    <source>
        <strain evidence="2">CT-WN-B3</strain>
    </source>
</reference>